<feature type="compositionally biased region" description="Polar residues" evidence="2">
    <location>
        <begin position="36"/>
        <end position="53"/>
    </location>
</feature>
<dbReference type="InterPro" id="IPR004182">
    <property type="entry name" value="GRAM"/>
</dbReference>
<dbReference type="InterPro" id="IPR037848">
    <property type="entry name" value="GEM-like"/>
</dbReference>
<dbReference type="SMART" id="SM00568">
    <property type="entry name" value="GRAM"/>
    <property type="match status" value="1"/>
</dbReference>
<name>A0A2U1Q004_ARTAN</name>
<evidence type="ECO:0000256" key="2">
    <source>
        <dbReference type="SAM" id="MobiDB-lite"/>
    </source>
</evidence>
<evidence type="ECO:0000313" key="5">
    <source>
        <dbReference type="Proteomes" id="UP000245207"/>
    </source>
</evidence>
<dbReference type="STRING" id="35608.A0A2U1Q004"/>
<dbReference type="AlphaFoldDB" id="A0A2U1Q004"/>
<evidence type="ECO:0000259" key="3">
    <source>
        <dbReference type="SMART" id="SM00568"/>
    </source>
</evidence>
<dbReference type="Pfam" id="PF02893">
    <property type="entry name" value="GRAM"/>
    <property type="match status" value="1"/>
</dbReference>
<accession>A0A2U1Q004</accession>
<dbReference type="OrthoDB" id="640718at2759"/>
<proteinExistence type="inferred from homology"/>
<dbReference type="Proteomes" id="UP000245207">
    <property type="component" value="Unassembled WGS sequence"/>
</dbReference>
<dbReference type="PANTHER" id="PTHR31969">
    <property type="entry name" value="GEM-LIKE PROTEIN 2"/>
    <property type="match status" value="1"/>
</dbReference>
<organism evidence="4 5">
    <name type="scientific">Artemisia annua</name>
    <name type="common">Sweet wormwood</name>
    <dbReference type="NCBI Taxonomy" id="35608"/>
    <lineage>
        <taxon>Eukaryota</taxon>
        <taxon>Viridiplantae</taxon>
        <taxon>Streptophyta</taxon>
        <taxon>Embryophyta</taxon>
        <taxon>Tracheophyta</taxon>
        <taxon>Spermatophyta</taxon>
        <taxon>Magnoliopsida</taxon>
        <taxon>eudicotyledons</taxon>
        <taxon>Gunneridae</taxon>
        <taxon>Pentapetalae</taxon>
        <taxon>asterids</taxon>
        <taxon>campanulids</taxon>
        <taxon>Asterales</taxon>
        <taxon>Asteraceae</taxon>
        <taxon>Asteroideae</taxon>
        <taxon>Anthemideae</taxon>
        <taxon>Artemisiinae</taxon>
        <taxon>Artemisia</taxon>
    </lineage>
</organism>
<evidence type="ECO:0000256" key="1">
    <source>
        <dbReference type="ARBA" id="ARBA00009414"/>
    </source>
</evidence>
<feature type="region of interest" description="Disordered" evidence="2">
    <location>
        <begin position="1"/>
        <end position="61"/>
    </location>
</feature>
<sequence>MMESPIAPPTTETTNSPKIPDPNPDPKPKPDLSPVLTESSNGEATDSTTPTPNRSKKSVRWSVDLVEERTLPPLDKTNADDNGDYNNRYVIRSSESNSSSQSFNINNSMVNIKDTFGRWRKKVGEATKKAEDLAGNTWQHLKTAPSLTDGALGRIAQGTKVLAEGGYEKIFRQTFETVPEELLKNSYACYLSTSAGPVLGVLYVSTAKLAFCSDNPLSYKNVDKTEWSYYKVIIPLPQLKAVNPSSSRANTSEKYIQVISVDGHEFWYMGFLNYDGAVKCLQDALQAHTSPSIV</sequence>
<comment type="similarity">
    <text evidence="1">Belongs to the GEM family.</text>
</comment>
<dbReference type="InterPro" id="IPR011993">
    <property type="entry name" value="PH-like_dom_sf"/>
</dbReference>
<comment type="caution">
    <text evidence="4">The sequence shown here is derived from an EMBL/GenBank/DDBJ whole genome shotgun (WGS) entry which is preliminary data.</text>
</comment>
<dbReference type="Gene3D" id="2.30.29.30">
    <property type="entry name" value="Pleckstrin-homology domain (PH domain)/Phosphotyrosine-binding domain (PTB)"/>
    <property type="match status" value="1"/>
</dbReference>
<protein>
    <submittedName>
        <fullName evidence="4">GRAM domain family protein</fullName>
    </submittedName>
</protein>
<dbReference type="EMBL" id="PKPP01000557">
    <property type="protein sequence ID" value="PWA91297.1"/>
    <property type="molecule type" value="Genomic_DNA"/>
</dbReference>
<gene>
    <name evidence="4" type="ORF">CTI12_AA091820</name>
</gene>
<reference evidence="4 5" key="1">
    <citation type="journal article" date="2018" name="Mol. Plant">
        <title>The genome of Artemisia annua provides insight into the evolution of Asteraceae family and artemisinin biosynthesis.</title>
        <authorList>
            <person name="Shen Q."/>
            <person name="Zhang L."/>
            <person name="Liao Z."/>
            <person name="Wang S."/>
            <person name="Yan T."/>
            <person name="Shi P."/>
            <person name="Liu M."/>
            <person name="Fu X."/>
            <person name="Pan Q."/>
            <person name="Wang Y."/>
            <person name="Lv Z."/>
            <person name="Lu X."/>
            <person name="Zhang F."/>
            <person name="Jiang W."/>
            <person name="Ma Y."/>
            <person name="Chen M."/>
            <person name="Hao X."/>
            <person name="Li L."/>
            <person name="Tang Y."/>
            <person name="Lv G."/>
            <person name="Zhou Y."/>
            <person name="Sun X."/>
            <person name="Brodelius P.E."/>
            <person name="Rose J.K.C."/>
            <person name="Tang K."/>
        </authorList>
    </citation>
    <scope>NUCLEOTIDE SEQUENCE [LARGE SCALE GENOMIC DNA]</scope>
    <source>
        <strain evidence="5">cv. Huhao1</strain>
        <tissue evidence="4">Leaf</tissue>
    </source>
</reference>
<evidence type="ECO:0000313" key="4">
    <source>
        <dbReference type="EMBL" id="PWA91297.1"/>
    </source>
</evidence>
<feature type="domain" description="GRAM" evidence="3">
    <location>
        <begin position="169"/>
        <end position="246"/>
    </location>
</feature>
<keyword evidence="5" id="KW-1185">Reference proteome</keyword>